<dbReference type="Pfam" id="PF08798">
    <property type="entry name" value="CRISPR_assoc"/>
    <property type="match status" value="1"/>
</dbReference>
<protein>
    <submittedName>
        <fullName evidence="1">CRISPR-associated protein Cas6/Cse3/CasE, subtype I-E/ECOLI</fullName>
    </submittedName>
</protein>
<dbReference type="Gene3D" id="3.30.70.1210">
    <property type="entry name" value="Crispr-associated protein, domain 2"/>
    <property type="match status" value="1"/>
</dbReference>
<organism evidence="1 2">
    <name type="scientific">Mobiluncus mulieris</name>
    <dbReference type="NCBI Taxonomy" id="2052"/>
    <lineage>
        <taxon>Bacteria</taxon>
        <taxon>Bacillati</taxon>
        <taxon>Actinomycetota</taxon>
        <taxon>Actinomycetes</taxon>
        <taxon>Actinomycetales</taxon>
        <taxon>Actinomycetaceae</taxon>
        <taxon>Mobiluncus</taxon>
    </lineage>
</organism>
<dbReference type="SMART" id="SM01101">
    <property type="entry name" value="CRISPR_assoc"/>
    <property type="match status" value="1"/>
</dbReference>
<proteinExistence type="predicted"/>
<reference evidence="1 2" key="1">
    <citation type="submission" date="2018-06" db="EMBL/GenBank/DDBJ databases">
        <authorList>
            <consortium name="Pathogen Informatics"/>
            <person name="Doyle S."/>
        </authorList>
    </citation>
    <scope>NUCLEOTIDE SEQUENCE [LARGE SCALE GENOMIC DNA]</scope>
    <source>
        <strain evidence="1 2">NCTC11819</strain>
    </source>
</reference>
<evidence type="ECO:0000313" key="2">
    <source>
        <dbReference type="Proteomes" id="UP000255284"/>
    </source>
</evidence>
<dbReference type="NCBIfam" id="TIGR01907">
    <property type="entry name" value="casE_Cse3"/>
    <property type="match status" value="1"/>
</dbReference>
<dbReference type="Gene3D" id="3.30.70.1200">
    <property type="entry name" value="Crispr-associated protein, domain 1"/>
    <property type="match status" value="1"/>
</dbReference>
<comment type="caution">
    <text evidence="1">The sequence shown here is derived from an EMBL/GenBank/DDBJ whole genome shotgun (WGS) entry which is preliminary data.</text>
</comment>
<dbReference type="AlphaFoldDB" id="A0A8G2HX39"/>
<dbReference type="SUPFAM" id="SSF117987">
    <property type="entry name" value="CRISPR-associated protein"/>
    <property type="match status" value="2"/>
</dbReference>
<dbReference type="Proteomes" id="UP000255284">
    <property type="component" value="Unassembled WGS sequence"/>
</dbReference>
<dbReference type="EMBL" id="UGGQ01000006">
    <property type="protein sequence ID" value="STO17133.1"/>
    <property type="molecule type" value="Genomic_DNA"/>
</dbReference>
<dbReference type="InterPro" id="IPR010179">
    <property type="entry name" value="CRISPR-assoc_prot_Cse3"/>
</dbReference>
<evidence type="ECO:0000313" key="1">
    <source>
        <dbReference type="EMBL" id="STO17133.1"/>
    </source>
</evidence>
<dbReference type="RefSeq" id="WP_147286480.1">
    <property type="nucleotide sequence ID" value="NZ_JACHMA010000001.1"/>
</dbReference>
<accession>A0A8G2HX39</accession>
<name>A0A8G2HX39_9ACTO</name>
<sequence length="222" mass="24191">MVYITLVPAHMLVKPEFRAKLTRVFKTPDFRHRAVMDLFPEFEGEQNPRAAASILFRLETLPGLAPRFVVQSDISPAVDKLPKGVEPLGYTFPELGEGTPVSFRLAVNPVIRHSQGKDGQPARTTTVAPFGKEPAESAASLETWLSQKLSPGLAEVNIINAQREIIGDGYPNQDISKIKRIVIDLVDGVACVGDAKTLNKMLRSGVGRAKSYGCGLLSVKQL</sequence>
<dbReference type="GeneID" id="61168231"/>
<gene>
    <name evidence="1" type="ORF">NCTC11819_01718</name>
</gene>